<evidence type="ECO:0000313" key="9">
    <source>
        <dbReference type="Proteomes" id="UP000828390"/>
    </source>
</evidence>
<protein>
    <recommendedName>
        <fullName evidence="7">POPDC1-3 domain-containing protein</fullName>
    </recommendedName>
</protein>
<dbReference type="EMBL" id="JAIWYP010000012">
    <property type="protein sequence ID" value="KAH3727308.1"/>
    <property type="molecule type" value="Genomic_DNA"/>
</dbReference>
<reference evidence="8" key="2">
    <citation type="submission" date="2020-11" db="EMBL/GenBank/DDBJ databases">
        <authorList>
            <person name="McCartney M.A."/>
            <person name="Auch B."/>
            <person name="Kono T."/>
            <person name="Mallez S."/>
            <person name="Becker A."/>
            <person name="Gohl D.M."/>
            <person name="Silverstein K.A.T."/>
            <person name="Koren S."/>
            <person name="Bechman K.B."/>
            <person name="Herman A."/>
            <person name="Abrahante J.E."/>
            <person name="Garbe J."/>
        </authorList>
    </citation>
    <scope>NUCLEOTIDE SEQUENCE</scope>
    <source>
        <strain evidence="8">Duluth1</strain>
        <tissue evidence="8">Whole animal</tissue>
    </source>
</reference>
<evidence type="ECO:0000256" key="3">
    <source>
        <dbReference type="ARBA" id="ARBA00022692"/>
    </source>
</evidence>
<dbReference type="Proteomes" id="UP000828390">
    <property type="component" value="Unassembled WGS sequence"/>
</dbReference>
<dbReference type="SUPFAM" id="SSF51206">
    <property type="entry name" value="cAMP-binding domain-like"/>
    <property type="match status" value="1"/>
</dbReference>
<evidence type="ECO:0000259" key="7">
    <source>
        <dbReference type="Pfam" id="PF04831"/>
    </source>
</evidence>
<feature type="transmembrane region" description="Helical" evidence="6">
    <location>
        <begin position="90"/>
        <end position="111"/>
    </location>
</feature>
<dbReference type="GO" id="GO:0030552">
    <property type="term" value="F:cAMP binding"/>
    <property type="evidence" value="ECO:0007669"/>
    <property type="project" value="TreeGrafter"/>
</dbReference>
<evidence type="ECO:0000256" key="4">
    <source>
        <dbReference type="ARBA" id="ARBA00022989"/>
    </source>
</evidence>
<comment type="subcellular location">
    <subcellularLocation>
        <location evidence="1">Membrane</location>
        <topology evidence="1">Multi-pass membrane protein</topology>
    </subcellularLocation>
</comment>
<dbReference type="Gene3D" id="2.60.120.10">
    <property type="entry name" value="Jelly Rolls"/>
    <property type="match status" value="1"/>
</dbReference>
<reference evidence="8" key="1">
    <citation type="journal article" date="2019" name="bioRxiv">
        <title>The Genome of the Zebra Mussel, Dreissena polymorpha: A Resource for Invasive Species Research.</title>
        <authorList>
            <person name="McCartney M.A."/>
            <person name="Auch B."/>
            <person name="Kono T."/>
            <person name="Mallez S."/>
            <person name="Zhang Y."/>
            <person name="Obille A."/>
            <person name="Becker A."/>
            <person name="Abrahante J.E."/>
            <person name="Garbe J."/>
            <person name="Badalamenti J.P."/>
            <person name="Herman A."/>
            <person name="Mangelson H."/>
            <person name="Liachko I."/>
            <person name="Sullivan S."/>
            <person name="Sone E.D."/>
            <person name="Koren S."/>
            <person name="Silverstein K.A.T."/>
            <person name="Beckman K.B."/>
            <person name="Gohl D.M."/>
        </authorList>
    </citation>
    <scope>NUCLEOTIDE SEQUENCE</scope>
    <source>
        <strain evidence="8">Duluth1</strain>
        <tissue evidence="8">Whole animal</tissue>
    </source>
</reference>
<dbReference type="InterPro" id="IPR006916">
    <property type="entry name" value="POPDC1-3"/>
</dbReference>
<evidence type="ECO:0000313" key="8">
    <source>
        <dbReference type="EMBL" id="KAH3727308.1"/>
    </source>
</evidence>
<dbReference type="InterPro" id="IPR018490">
    <property type="entry name" value="cNMP-bd_dom_sf"/>
</dbReference>
<sequence length="379" mass="42810">MLNITAPVVEDAHFANDSLISTSWPTIALGCSSWKPPHHVLFQIANGVLFVGLLCPNVKYGLLALHSQFVFGFMLLSVWSWVILCAPDFFSWNFAFMLVNVVQTFMLMYHLKPIKFEEDMEELYTAVFEPMNVSRRLFKRLTDKNFCVVSRLYDGDAYAIQGLTKTDRLGILLSGTMNVYSHQNLLHLVQPFEFIDSPEFESSVTGDEKFQVSVYAVCTCQFVYWSRQSLEYLLLKEPYLATILNTILGRDITNKLYALSERAQETEADTSLSTHQGSSPKVHCRNGDLRRTLAQLSTHSSVVGTERQALGKDHCPLEEHEDVNASGLEEIETLLSLKDKQYNQSVSTPACVSIGFNQSRGSNVMSHGERVCFDIENDD</sequence>
<accession>A0A9D4CL04</accession>
<feature type="domain" description="POPDC1-3" evidence="7">
    <location>
        <begin position="37"/>
        <end position="261"/>
    </location>
</feature>
<evidence type="ECO:0000256" key="2">
    <source>
        <dbReference type="ARBA" id="ARBA00007146"/>
    </source>
</evidence>
<keyword evidence="3 6" id="KW-0812">Transmembrane</keyword>
<dbReference type="InterPro" id="IPR014710">
    <property type="entry name" value="RmlC-like_jellyroll"/>
</dbReference>
<keyword evidence="4 6" id="KW-1133">Transmembrane helix</keyword>
<dbReference type="GO" id="GO:0051146">
    <property type="term" value="P:striated muscle cell differentiation"/>
    <property type="evidence" value="ECO:0007669"/>
    <property type="project" value="TreeGrafter"/>
</dbReference>
<dbReference type="PANTHER" id="PTHR12101:SF30">
    <property type="entry name" value="POPEYE DOMAIN-CONTAINING PROTEIN 3-LIKE PROTEIN"/>
    <property type="match status" value="1"/>
</dbReference>
<dbReference type="OrthoDB" id="425611at2759"/>
<gene>
    <name evidence="8" type="ORF">DPMN_053238</name>
</gene>
<dbReference type="Pfam" id="PF04831">
    <property type="entry name" value="POPDC1-3"/>
    <property type="match status" value="1"/>
</dbReference>
<proteinExistence type="inferred from homology"/>
<dbReference type="PANTHER" id="PTHR12101">
    <property type="entry name" value="POPEYE DOMAIN CONTAINING PROTEIN"/>
    <property type="match status" value="1"/>
</dbReference>
<feature type="transmembrane region" description="Helical" evidence="6">
    <location>
        <begin position="62"/>
        <end position="84"/>
    </location>
</feature>
<keyword evidence="9" id="KW-1185">Reference proteome</keyword>
<dbReference type="GO" id="GO:0042383">
    <property type="term" value="C:sarcolemma"/>
    <property type="evidence" value="ECO:0007669"/>
    <property type="project" value="TreeGrafter"/>
</dbReference>
<dbReference type="InterPro" id="IPR055272">
    <property type="entry name" value="POPDC1-3_dom"/>
</dbReference>
<organism evidence="8 9">
    <name type="scientific">Dreissena polymorpha</name>
    <name type="common">Zebra mussel</name>
    <name type="synonym">Mytilus polymorpha</name>
    <dbReference type="NCBI Taxonomy" id="45954"/>
    <lineage>
        <taxon>Eukaryota</taxon>
        <taxon>Metazoa</taxon>
        <taxon>Spiralia</taxon>
        <taxon>Lophotrochozoa</taxon>
        <taxon>Mollusca</taxon>
        <taxon>Bivalvia</taxon>
        <taxon>Autobranchia</taxon>
        <taxon>Heteroconchia</taxon>
        <taxon>Euheterodonta</taxon>
        <taxon>Imparidentia</taxon>
        <taxon>Neoheterodontei</taxon>
        <taxon>Myida</taxon>
        <taxon>Dreissenoidea</taxon>
        <taxon>Dreissenidae</taxon>
        <taxon>Dreissena</taxon>
    </lineage>
</organism>
<dbReference type="AlphaFoldDB" id="A0A9D4CL04"/>
<evidence type="ECO:0000256" key="6">
    <source>
        <dbReference type="SAM" id="Phobius"/>
    </source>
</evidence>
<dbReference type="GO" id="GO:0042391">
    <property type="term" value="P:regulation of membrane potential"/>
    <property type="evidence" value="ECO:0007669"/>
    <property type="project" value="TreeGrafter"/>
</dbReference>
<keyword evidence="5 6" id="KW-0472">Membrane</keyword>
<name>A0A9D4CL04_DREPO</name>
<comment type="similarity">
    <text evidence="2">Belongs to the popeye family.</text>
</comment>
<evidence type="ECO:0000256" key="1">
    <source>
        <dbReference type="ARBA" id="ARBA00004141"/>
    </source>
</evidence>
<comment type="caution">
    <text evidence="8">The sequence shown here is derived from an EMBL/GenBank/DDBJ whole genome shotgun (WGS) entry which is preliminary data.</text>
</comment>
<evidence type="ECO:0000256" key="5">
    <source>
        <dbReference type="ARBA" id="ARBA00023136"/>
    </source>
</evidence>
<dbReference type="GO" id="GO:0007507">
    <property type="term" value="P:heart development"/>
    <property type="evidence" value="ECO:0007669"/>
    <property type="project" value="TreeGrafter"/>
</dbReference>